<dbReference type="PROSITE" id="PS01229">
    <property type="entry name" value="COF_2"/>
    <property type="match status" value="1"/>
</dbReference>
<dbReference type="NCBIfam" id="TIGR01484">
    <property type="entry name" value="HAD-SF-IIB"/>
    <property type="match status" value="1"/>
</dbReference>
<dbReference type="GO" id="GO:0005829">
    <property type="term" value="C:cytosol"/>
    <property type="evidence" value="ECO:0007669"/>
    <property type="project" value="TreeGrafter"/>
</dbReference>
<name>A0A7R6JX18_9ACTN</name>
<dbReference type="PANTHER" id="PTHR10000">
    <property type="entry name" value="PHOSPHOSERINE PHOSPHATASE"/>
    <property type="match status" value="1"/>
</dbReference>
<reference evidence="1" key="1">
    <citation type="submission" date="2016-12" db="EMBL/GenBank/DDBJ databases">
        <title>Gene cluster of aristeromycin and coformycin.</title>
        <authorList>
            <person name="Chen W."/>
            <person name="Xu G."/>
        </authorList>
    </citation>
    <scope>NUCLEOTIDE SEQUENCE</scope>
    <source>
        <strain evidence="1">JCM 5028</strain>
    </source>
</reference>
<dbReference type="InterPro" id="IPR036412">
    <property type="entry name" value="HAD-like_sf"/>
</dbReference>
<dbReference type="AlphaFoldDB" id="A0A7R6JX18"/>
<dbReference type="SUPFAM" id="SSF56784">
    <property type="entry name" value="HAD-like"/>
    <property type="match status" value="1"/>
</dbReference>
<evidence type="ECO:0000313" key="1">
    <source>
        <dbReference type="EMBL" id="AUV64167.1"/>
    </source>
</evidence>
<dbReference type="InterPro" id="IPR006379">
    <property type="entry name" value="HAD-SF_hydro_IIB"/>
</dbReference>
<proteinExistence type="predicted"/>
<dbReference type="Pfam" id="PF08282">
    <property type="entry name" value="Hydrolase_3"/>
    <property type="match status" value="2"/>
</dbReference>
<dbReference type="GO" id="GO:0016791">
    <property type="term" value="F:phosphatase activity"/>
    <property type="evidence" value="ECO:0007669"/>
    <property type="project" value="TreeGrafter"/>
</dbReference>
<dbReference type="InterPro" id="IPR023214">
    <property type="entry name" value="HAD_sf"/>
</dbReference>
<accession>A0A7R6JX18</accession>
<gene>
    <name evidence="1" type="primary">comD</name>
</gene>
<dbReference type="EMBL" id="KY313601">
    <property type="protein sequence ID" value="AUV64167.1"/>
    <property type="molecule type" value="Genomic_DNA"/>
</dbReference>
<protein>
    <submittedName>
        <fullName evidence="1">Phosphatase</fullName>
    </submittedName>
</protein>
<organism evidence="1">
    <name type="scientific">Streptomyces citricolor</name>
    <dbReference type="NCBI Taxonomy" id="212427"/>
    <lineage>
        <taxon>Bacteria</taxon>
        <taxon>Bacillati</taxon>
        <taxon>Actinomycetota</taxon>
        <taxon>Actinomycetes</taxon>
        <taxon>Kitasatosporales</taxon>
        <taxon>Streptomycetaceae</taxon>
        <taxon>Streptomyces</taxon>
    </lineage>
</organism>
<sequence length="266" mass="27758">MADGYRLLACDLDGTLLDSGGLLPEAVSSALGRAAAAGLAVAVITARPPRDVPQQIRAGIPATAYWAHGNGALVFRPGAPRPSRELVFDAGTLRRLAAVLRDARPTWPLAFDLLDATVVQPGFPPELARHWSNVEWRSGVEQVRPVVKILACPFRPCDVGLVDAVQSLVGDAAEVTASGEHFLELGPRGTGKSGVLAWIAEDLGLSTAEVVAVGDGLNDREMLRLAGLGAAPANASEPVRLAADRVLPSNDEAAVAHLVDQLLGRG</sequence>
<dbReference type="PANTHER" id="PTHR10000:SF8">
    <property type="entry name" value="HAD SUPERFAMILY HYDROLASE-LIKE, TYPE 3"/>
    <property type="match status" value="1"/>
</dbReference>
<dbReference type="Gene3D" id="3.40.50.1000">
    <property type="entry name" value="HAD superfamily/HAD-like"/>
    <property type="match status" value="1"/>
</dbReference>
<dbReference type="Gene3D" id="3.30.1240.10">
    <property type="match status" value="1"/>
</dbReference>
<dbReference type="GO" id="GO:0000287">
    <property type="term" value="F:magnesium ion binding"/>
    <property type="evidence" value="ECO:0007669"/>
    <property type="project" value="TreeGrafter"/>
</dbReference>